<dbReference type="EMBL" id="OBDZ01000022">
    <property type="protein sequence ID" value="SNY37505.1"/>
    <property type="molecule type" value="Genomic_DNA"/>
</dbReference>
<dbReference type="Proteomes" id="UP000219573">
    <property type="component" value="Unassembled WGS sequence"/>
</dbReference>
<protein>
    <submittedName>
        <fullName evidence="2">EAL domain, c-di-GMP-specific phosphodiesterase class I (Or its enzymatically inactive variant)</fullName>
    </submittedName>
</protein>
<reference evidence="3" key="1">
    <citation type="submission" date="2017-09" db="EMBL/GenBank/DDBJ databases">
        <authorList>
            <person name="Varghese N."/>
            <person name="Submissions S."/>
        </authorList>
    </citation>
    <scope>NUCLEOTIDE SEQUENCE [LARGE SCALE GENOMIC DNA]</scope>
    <source>
        <strain evidence="3">MSL47</strain>
    </source>
</reference>
<evidence type="ECO:0000259" key="1">
    <source>
        <dbReference type="PROSITE" id="PS50883"/>
    </source>
</evidence>
<name>A0A285HP46_9FIRM</name>
<accession>A0A285HP46</accession>
<dbReference type="AlphaFoldDB" id="A0A285HP46"/>
<dbReference type="OrthoDB" id="9813903at2"/>
<dbReference type="Pfam" id="PF00563">
    <property type="entry name" value="EAL"/>
    <property type="match status" value="1"/>
</dbReference>
<dbReference type="InterPro" id="IPR001633">
    <property type="entry name" value="EAL_dom"/>
</dbReference>
<dbReference type="CDD" id="cd01948">
    <property type="entry name" value="EAL"/>
    <property type="match status" value="1"/>
</dbReference>
<keyword evidence="3" id="KW-1185">Reference proteome</keyword>
<dbReference type="SUPFAM" id="SSF141868">
    <property type="entry name" value="EAL domain-like"/>
    <property type="match status" value="1"/>
</dbReference>
<dbReference type="RefSeq" id="WP_097018722.1">
    <property type="nucleotide sequence ID" value="NZ_OBDZ01000022.1"/>
</dbReference>
<dbReference type="Gene3D" id="3.20.20.450">
    <property type="entry name" value="EAL domain"/>
    <property type="match status" value="1"/>
</dbReference>
<proteinExistence type="predicted"/>
<organism evidence="2 3">
    <name type="scientific">Orenia metallireducens</name>
    <dbReference type="NCBI Taxonomy" id="1413210"/>
    <lineage>
        <taxon>Bacteria</taxon>
        <taxon>Bacillati</taxon>
        <taxon>Bacillota</taxon>
        <taxon>Clostridia</taxon>
        <taxon>Halanaerobiales</taxon>
        <taxon>Halobacteroidaceae</taxon>
        <taxon>Orenia</taxon>
    </lineage>
</organism>
<dbReference type="PANTHER" id="PTHR33121">
    <property type="entry name" value="CYCLIC DI-GMP PHOSPHODIESTERASE PDEF"/>
    <property type="match status" value="1"/>
</dbReference>
<dbReference type="GO" id="GO:0071111">
    <property type="term" value="F:cyclic-guanylate-specific phosphodiesterase activity"/>
    <property type="evidence" value="ECO:0007669"/>
    <property type="project" value="InterPro"/>
</dbReference>
<evidence type="ECO:0000313" key="3">
    <source>
        <dbReference type="Proteomes" id="UP000219573"/>
    </source>
</evidence>
<sequence>MKKYQMIFCLDNLDQIRDIFGDNIIVNIKNNIDKKFKEIVLQLLERHSILSEKVEVFDGCWSLIFAMEGDNILVDIDEQLESIQVAGSKLIRELLREEFGDATGNQVSFKFLITPLDEDANEIDSFEIDSFNYINYLLEREAVSDFKYNNIISKGDFVDIIKEKKITTFLQAIISLKKDDIIGYEVLTRGPLDSGLFQASDLFSAAAYFDLTEELELAAIIKGLEWGFSLPDKYMLFLNIGPKLLLKDTFYDAISDVRFAKLLSRVVFEITEHMPLSQLKQIKHNILKLNKLGANIALDDTGCGFYDMAAVEELRPKIVKLCITVAKQIGADIKVEDDIYDTVVRIKEAGSIVLAEGIENKEQLDLLKRCNVDLVQGYYYHRPKPAAEVLKEIMVKV</sequence>
<dbReference type="PROSITE" id="PS50883">
    <property type="entry name" value="EAL"/>
    <property type="match status" value="1"/>
</dbReference>
<dbReference type="PANTHER" id="PTHR33121:SF76">
    <property type="entry name" value="SIGNALING PROTEIN"/>
    <property type="match status" value="1"/>
</dbReference>
<evidence type="ECO:0000313" key="2">
    <source>
        <dbReference type="EMBL" id="SNY37505.1"/>
    </source>
</evidence>
<dbReference type="InterPro" id="IPR035919">
    <property type="entry name" value="EAL_sf"/>
</dbReference>
<dbReference type="InterPro" id="IPR050706">
    <property type="entry name" value="Cyclic-di-GMP_PDE-like"/>
</dbReference>
<gene>
    <name evidence="2" type="ORF">SAMN06265827_12233</name>
</gene>
<dbReference type="SMART" id="SM00052">
    <property type="entry name" value="EAL"/>
    <property type="match status" value="1"/>
</dbReference>
<feature type="domain" description="EAL" evidence="1">
    <location>
        <begin position="150"/>
        <end position="397"/>
    </location>
</feature>